<name>D1B5P5_THEAS</name>
<dbReference type="Pfam" id="PF02620">
    <property type="entry name" value="YceD"/>
    <property type="match status" value="1"/>
</dbReference>
<protein>
    <recommendedName>
        <fullName evidence="3">DUF177 domain-containing protein</fullName>
    </recommendedName>
</protein>
<proteinExistence type="predicted"/>
<organism evidence="1 2">
    <name type="scientific">Thermanaerovibrio acidaminovorans (strain ATCC 49978 / DSM 6589 / Su883)</name>
    <name type="common">Selenomonas acidaminovorans</name>
    <dbReference type="NCBI Taxonomy" id="525903"/>
    <lineage>
        <taxon>Bacteria</taxon>
        <taxon>Thermotogati</taxon>
        <taxon>Synergistota</taxon>
        <taxon>Synergistia</taxon>
        <taxon>Synergistales</taxon>
        <taxon>Synergistaceae</taxon>
        <taxon>Thermanaerovibrio</taxon>
    </lineage>
</organism>
<accession>D1B5P5</accession>
<dbReference type="EMBL" id="CP001818">
    <property type="protein sequence ID" value="ACZ19336.1"/>
    <property type="molecule type" value="Genomic_DNA"/>
</dbReference>
<sequence length="187" mass="20372">MVDSELQFPSRGGRWLKLNAIPDDGSPLEEDLLVRVDPVGGYSFPQGVVFHLSVSRTGGNLLFRVSLRGEGAGECARCLAPVGFVLEGEDVFLVTIGGEVSQEAFQEEDFWCNLDTWADKIDLAPMLWEVLASSLPSRVVCDDRCLGLCPFCGANLNRGPCACGGAPLDPRMEALRIKLQELGEEER</sequence>
<reference evidence="1 2" key="1">
    <citation type="journal article" date="2009" name="Stand. Genomic Sci.">
        <title>Complete genome sequence of Thermanaerovibrio acidaminovorans type strain (Su883).</title>
        <authorList>
            <person name="Chovatia M."/>
            <person name="Sikorski J."/>
            <person name="Schroder M."/>
            <person name="Lapidus A."/>
            <person name="Nolan M."/>
            <person name="Tice H."/>
            <person name="Glavina Del Rio T."/>
            <person name="Copeland A."/>
            <person name="Cheng J.F."/>
            <person name="Lucas S."/>
            <person name="Chen F."/>
            <person name="Bruce D."/>
            <person name="Goodwin L."/>
            <person name="Pitluck S."/>
            <person name="Ivanova N."/>
            <person name="Mavromatis K."/>
            <person name="Ovchinnikova G."/>
            <person name="Pati A."/>
            <person name="Chen A."/>
            <person name="Palaniappan K."/>
            <person name="Land M."/>
            <person name="Hauser L."/>
            <person name="Chang Y.J."/>
            <person name="Jeffries C.D."/>
            <person name="Chain P."/>
            <person name="Saunders E."/>
            <person name="Detter J.C."/>
            <person name="Brettin T."/>
            <person name="Rohde M."/>
            <person name="Goker M."/>
            <person name="Spring S."/>
            <person name="Bristow J."/>
            <person name="Markowitz V."/>
            <person name="Hugenholtz P."/>
            <person name="Kyrpides N.C."/>
            <person name="Klenk H.P."/>
            <person name="Eisen J.A."/>
        </authorList>
    </citation>
    <scope>NUCLEOTIDE SEQUENCE [LARGE SCALE GENOMIC DNA]</scope>
    <source>
        <strain evidence="2">ATCC 49978 / DSM 6589 / Su883</strain>
    </source>
</reference>
<dbReference type="InterPro" id="IPR003772">
    <property type="entry name" value="YceD"/>
</dbReference>
<evidence type="ECO:0000313" key="2">
    <source>
        <dbReference type="Proteomes" id="UP000002030"/>
    </source>
</evidence>
<evidence type="ECO:0008006" key="3">
    <source>
        <dbReference type="Google" id="ProtNLM"/>
    </source>
</evidence>
<dbReference type="EnsemblBacteria" id="ACZ19336">
    <property type="protein sequence ID" value="ACZ19336"/>
    <property type="gene ID" value="Taci_1104"/>
</dbReference>
<evidence type="ECO:0000313" key="1">
    <source>
        <dbReference type="EMBL" id="ACZ19336.1"/>
    </source>
</evidence>
<dbReference type="AlphaFoldDB" id="D1B5P5"/>
<dbReference type="STRING" id="525903.Taci_1104"/>
<dbReference type="PATRIC" id="fig|525903.6.peg.1103"/>
<dbReference type="RefSeq" id="WP_012869851.1">
    <property type="nucleotide sequence ID" value="NC_013522.1"/>
</dbReference>
<dbReference type="eggNOG" id="COG1399">
    <property type="taxonomic scope" value="Bacteria"/>
</dbReference>
<dbReference type="KEGG" id="tai:Taci_1104"/>
<dbReference type="HOGENOM" id="CLU_100236_1_1_0"/>
<dbReference type="Proteomes" id="UP000002030">
    <property type="component" value="Chromosome"/>
</dbReference>
<keyword evidence="2" id="KW-1185">Reference proteome</keyword>
<dbReference type="OrthoDB" id="9790372at2"/>
<gene>
    <name evidence="1" type="ordered locus">Taci_1104</name>
</gene>